<dbReference type="EMBL" id="JASMQC010000020">
    <property type="protein sequence ID" value="KAK1937119.1"/>
    <property type="molecule type" value="Genomic_DNA"/>
</dbReference>
<reference evidence="1" key="1">
    <citation type="submission" date="2023-08" db="EMBL/GenBank/DDBJ databases">
        <title>Reference Genome Resource for the Citrus Pathogen Phytophthora citrophthora.</title>
        <authorList>
            <person name="Moller H."/>
            <person name="Coetzee B."/>
            <person name="Rose L.J."/>
            <person name="Van Niekerk J.M."/>
        </authorList>
    </citation>
    <scope>NUCLEOTIDE SEQUENCE</scope>
    <source>
        <strain evidence="1">STE-U-9442</strain>
    </source>
</reference>
<proteinExistence type="predicted"/>
<sequence length="193" mass="20968">MTLLARYLGDGSLGLRSNSESMPREDIRITPESNMDSRKASVAFIMNSSENVHMDAKEPSSSTSITKRKARECKVSGCENYIINKGLAVRSAQQKVVTPVPRTTGSVGDMVAGSSVKWKDVIGEASREVSAGRMVVAPSALTRIVLKWQSQMVCAGLTAVANDVYSKAVRKLRMNVTTTTARITLNKQSKQSR</sequence>
<keyword evidence="2" id="KW-1185">Reference proteome</keyword>
<accession>A0AAD9LIY0</accession>
<comment type="caution">
    <text evidence="1">The sequence shown here is derived from an EMBL/GenBank/DDBJ whole genome shotgun (WGS) entry which is preliminary data.</text>
</comment>
<name>A0AAD9LIY0_9STRA</name>
<organism evidence="1 2">
    <name type="scientific">Phytophthora citrophthora</name>
    <dbReference type="NCBI Taxonomy" id="4793"/>
    <lineage>
        <taxon>Eukaryota</taxon>
        <taxon>Sar</taxon>
        <taxon>Stramenopiles</taxon>
        <taxon>Oomycota</taxon>
        <taxon>Peronosporomycetes</taxon>
        <taxon>Peronosporales</taxon>
        <taxon>Peronosporaceae</taxon>
        <taxon>Phytophthora</taxon>
    </lineage>
</organism>
<dbReference type="Proteomes" id="UP001259832">
    <property type="component" value="Unassembled WGS sequence"/>
</dbReference>
<dbReference type="AlphaFoldDB" id="A0AAD9LIY0"/>
<gene>
    <name evidence="1" type="ORF">P3T76_009897</name>
</gene>
<evidence type="ECO:0000313" key="2">
    <source>
        <dbReference type="Proteomes" id="UP001259832"/>
    </source>
</evidence>
<evidence type="ECO:0000313" key="1">
    <source>
        <dbReference type="EMBL" id="KAK1937119.1"/>
    </source>
</evidence>
<protein>
    <submittedName>
        <fullName evidence="1">Uncharacterized protein</fullName>
    </submittedName>
</protein>